<evidence type="ECO:0000313" key="3">
    <source>
        <dbReference type="EMBL" id="CQR75211.1"/>
    </source>
</evidence>
<dbReference type="Gene3D" id="3.40.50.620">
    <property type="entry name" value="HUPs"/>
    <property type="match status" value="1"/>
</dbReference>
<protein>
    <submittedName>
        <fullName evidence="3">Universal stress protein UspA and related nucleotide-binding proteins</fullName>
    </submittedName>
</protein>
<gene>
    <name evidence="3" type="ORF">SpAn4DRAFT_4575</name>
</gene>
<dbReference type="CDD" id="cd00293">
    <property type="entry name" value="USP-like"/>
    <property type="match status" value="1"/>
</dbReference>
<sequence>MINLKKIVVAYDSSEHSRKALDWAIHIAQLAHATIDVVMVLVPSAISTRSAGAYASPEVREAAEQEIKLILSEAQAICEANGVEATTHSLFGNAVKEILLYADSCQADMIICGTRGLGSFAGLLLGSVARTLVTYAKIPVMVIK</sequence>
<dbReference type="Proteomes" id="UP000049855">
    <property type="component" value="Unassembled WGS sequence"/>
</dbReference>
<dbReference type="PANTHER" id="PTHR46268:SF6">
    <property type="entry name" value="UNIVERSAL STRESS PROTEIN UP12"/>
    <property type="match status" value="1"/>
</dbReference>
<evidence type="ECO:0000259" key="2">
    <source>
        <dbReference type="Pfam" id="PF00582"/>
    </source>
</evidence>
<dbReference type="SUPFAM" id="SSF52402">
    <property type="entry name" value="Adenine nucleotide alpha hydrolases-like"/>
    <property type="match status" value="1"/>
</dbReference>
<dbReference type="InterPro" id="IPR014729">
    <property type="entry name" value="Rossmann-like_a/b/a_fold"/>
</dbReference>
<proteinExistence type="inferred from homology"/>
<accession>A0A0U1L687</accession>
<dbReference type="PANTHER" id="PTHR46268">
    <property type="entry name" value="STRESS RESPONSE PROTEIN NHAX"/>
    <property type="match status" value="1"/>
</dbReference>
<comment type="similarity">
    <text evidence="1">Belongs to the universal stress protein A family.</text>
</comment>
<evidence type="ECO:0000313" key="4">
    <source>
        <dbReference type="Proteomes" id="UP000049855"/>
    </source>
</evidence>
<dbReference type="EMBL" id="CTRP01000016">
    <property type="protein sequence ID" value="CQR75211.1"/>
    <property type="molecule type" value="Genomic_DNA"/>
</dbReference>
<organism evidence="3 4">
    <name type="scientific">Sporomusa ovata</name>
    <dbReference type="NCBI Taxonomy" id="2378"/>
    <lineage>
        <taxon>Bacteria</taxon>
        <taxon>Bacillati</taxon>
        <taxon>Bacillota</taxon>
        <taxon>Negativicutes</taxon>
        <taxon>Selenomonadales</taxon>
        <taxon>Sporomusaceae</taxon>
        <taxon>Sporomusa</taxon>
    </lineage>
</organism>
<reference evidence="4" key="1">
    <citation type="submission" date="2015-03" db="EMBL/GenBank/DDBJ databases">
        <authorList>
            <person name="Nijsse Bart"/>
        </authorList>
    </citation>
    <scope>NUCLEOTIDE SEQUENCE [LARGE SCALE GENOMIC DNA]</scope>
</reference>
<name>A0A0U1L687_9FIRM</name>
<dbReference type="InterPro" id="IPR006016">
    <property type="entry name" value="UspA"/>
</dbReference>
<dbReference type="RefSeq" id="WP_021171422.1">
    <property type="nucleotide sequence ID" value="NZ_CTRP01000016.1"/>
</dbReference>
<feature type="domain" description="UspA" evidence="2">
    <location>
        <begin position="5"/>
        <end position="144"/>
    </location>
</feature>
<dbReference type="PRINTS" id="PR01438">
    <property type="entry name" value="UNVRSLSTRESS"/>
</dbReference>
<keyword evidence="4" id="KW-1185">Reference proteome</keyword>
<dbReference type="InterPro" id="IPR006015">
    <property type="entry name" value="Universal_stress_UspA"/>
</dbReference>
<dbReference type="Pfam" id="PF00582">
    <property type="entry name" value="Usp"/>
    <property type="match status" value="1"/>
</dbReference>
<evidence type="ECO:0000256" key="1">
    <source>
        <dbReference type="ARBA" id="ARBA00008791"/>
    </source>
</evidence>
<dbReference type="AlphaFoldDB" id="A0A0U1L687"/>